<name>A0ABR8T524_9BACL</name>
<evidence type="ECO:0000313" key="2">
    <source>
        <dbReference type="EMBL" id="MBD7970855.1"/>
    </source>
</evidence>
<evidence type="ECO:0000259" key="1">
    <source>
        <dbReference type="Pfam" id="PF21758"/>
    </source>
</evidence>
<accession>A0ABR8T524</accession>
<gene>
    <name evidence="2" type="ORF">H9647_22580</name>
</gene>
<feature type="domain" description="Prenylated flavin chaperone LpdD-like" evidence="1">
    <location>
        <begin position="8"/>
        <end position="111"/>
    </location>
</feature>
<dbReference type="Pfam" id="PF21758">
    <property type="entry name" value="PAC_bac"/>
    <property type="match status" value="1"/>
</dbReference>
<sequence>MIVLEKKSGRIHLQLRALFMGEDVVVLITGGDRPHLGTITAGARLEPLQTIQLQTHKEFYITEEVAVRLRKSFRGNFAICCGAHLDQITKEEIPLLTELAVQLGDELIQKLSTNYKKV</sequence>
<protein>
    <recommendedName>
        <fullName evidence="1">Prenylated flavin chaperone LpdD-like domain-containing protein</fullName>
    </recommendedName>
</protein>
<dbReference type="EMBL" id="JACSQL010000016">
    <property type="protein sequence ID" value="MBD7970855.1"/>
    <property type="molecule type" value="Genomic_DNA"/>
</dbReference>
<comment type="caution">
    <text evidence="2">The sequence shown here is derived from an EMBL/GenBank/DDBJ whole genome shotgun (WGS) entry which is preliminary data.</text>
</comment>
<evidence type="ECO:0000313" key="3">
    <source>
        <dbReference type="Proteomes" id="UP000608071"/>
    </source>
</evidence>
<dbReference type="InterPro" id="IPR048844">
    <property type="entry name" value="LpdD_chaperone-like"/>
</dbReference>
<keyword evidence="3" id="KW-1185">Reference proteome</keyword>
<dbReference type="Proteomes" id="UP000608071">
    <property type="component" value="Unassembled WGS sequence"/>
</dbReference>
<reference evidence="2 3" key="1">
    <citation type="submission" date="2020-08" db="EMBL/GenBank/DDBJ databases">
        <title>A Genomic Blueprint of the Chicken Gut Microbiome.</title>
        <authorList>
            <person name="Gilroy R."/>
            <person name="Ravi A."/>
            <person name="Getino M."/>
            <person name="Pursley I."/>
            <person name="Horton D.L."/>
            <person name="Alikhan N.-F."/>
            <person name="Baker D."/>
            <person name="Gharbi K."/>
            <person name="Hall N."/>
            <person name="Watson M."/>
            <person name="Adriaenssens E.M."/>
            <person name="Foster-Nyarko E."/>
            <person name="Jarju S."/>
            <person name="Secka A."/>
            <person name="Antonio M."/>
            <person name="Oren A."/>
            <person name="Chaudhuri R."/>
            <person name="La Ragione R.M."/>
            <person name="Hildebrand F."/>
            <person name="Pallen M.J."/>
        </authorList>
    </citation>
    <scope>NUCLEOTIDE SEQUENCE [LARGE SCALE GENOMIC DNA]</scope>
    <source>
        <strain evidence="2 3">Sa2BVA9</strain>
    </source>
</reference>
<dbReference type="RefSeq" id="WP_191804328.1">
    <property type="nucleotide sequence ID" value="NZ_JACSQL010000016.1"/>
</dbReference>
<proteinExistence type="predicted"/>
<organism evidence="2 3">
    <name type="scientific">Paenibacillus gallinarum</name>
    <dbReference type="NCBI Taxonomy" id="2762232"/>
    <lineage>
        <taxon>Bacteria</taxon>
        <taxon>Bacillati</taxon>
        <taxon>Bacillota</taxon>
        <taxon>Bacilli</taxon>
        <taxon>Bacillales</taxon>
        <taxon>Paenibacillaceae</taxon>
        <taxon>Paenibacillus</taxon>
    </lineage>
</organism>